<name>A0A7C3E2N8_9SPIR</name>
<dbReference type="Gene3D" id="2.180.10.10">
    <property type="entry name" value="RHS repeat-associated core"/>
    <property type="match status" value="1"/>
</dbReference>
<gene>
    <name evidence="1" type="ORF">ENS59_13650</name>
</gene>
<proteinExistence type="predicted"/>
<comment type="caution">
    <text evidence="1">The sequence shown here is derived from an EMBL/GenBank/DDBJ whole genome shotgun (WGS) entry which is preliminary data.</text>
</comment>
<organism evidence="1">
    <name type="scientific">Gracilinema caldarium</name>
    <dbReference type="NCBI Taxonomy" id="215591"/>
    <lineage>
        <taxon>Bacteria</taxon>
        <taxon>Pseudomonadati</taxon>
        <taxon>Spirochaetota</taxon>
        <taxon>Spirochaetia</taxon>
        <taxon>Spirochaetales</taxon>
        <taxon>Breznakiellaceae</taxon>
        <taxon>Gracilinema</taxon>
    </lineage>
</organism>
<dbReference type="EMBL" id="DSVL01000419">
    <property type="protein sequence ID" value="HFH30528.1"/>
    <property type="molecule type" value="Genomic_DNA"/>
</dbReference>
<protein>
    <submittedName>
        <fullName evidence="1">Uncharacterized protein</fullName>
    </submittedName>
</protein>
<reference evidence="1" key="1">
    <citation type="journal article" date="2020" name="mSystems">
        <title>Genome- and Community-Level Interaction Insights into Carbon Utilization and Element Cycling Functions of Hydrothermarchaeota in Hydrothermal Sediment.</title>
        <authorList>
            <person name="Zhou Z."/>
            <person name="Liu Y."/>
            <person name="Xu W."/>
            <person name="Pan J."/>
            <person name="Luo Z.H."/>
            <person name="Li M."/>
        </authorList>
    </citation>
    <scope>NUCLEOTIDE SEQUENCE [LARGE SCALE GENOMIC DNA]</scope>
    <source>
        <strain evidence="1">SpSt-503</strain>
    </source>
</reference>
<sequence>MKKILVPVLFVYVLFSLPAAEWYRSNPGGLAMESLSSVLAQREDYALEVLDLDGIAVPAVLKPLVKDVSRIRGERLYHEKKVIMSRYKLYDSQNRLFAASQLADQGYSWIEQYDTKQQLLNEYWTIDSSTWFKREFTFVKDRIAESRTSMGDPNEAGTLLYTDLYRYDRTGFLRTIERLLADDAGTQHSIEWFSRNVESLTSLNRPGPGSSGTAPVAASLKDVSIVYSLDTKGRVIREQHKKADGSIVFEKTNTWEKDRLSTVFITEQNKTTRIEYSYDSQGNRTGETYYVGSDLVRRIVIEGNKEMEELYDMGKLILKTIYVDGVKQSEERPRRPAIKP</sequence>
<evidence type="ECO:0000313" key="1">
    <source>
        <dbReference type="EMBL" id="HFH30528.1"/>
    </source>
</evidence>
<accession>A0A7C3E2N8</accession>
<dbReference type="AlphaFoldDB" id="A0A7C3E2N8"/>